<protein>
    <submittedName>
        <fullName evidence="1">Uncharacterized protein</fullName>
    </submittedName>
</protein>
<dbReference type="RefSeq" id="WP_130840195.1">
    <property type="nucleotide sequence ID" value="NZ_SIJL01000002.1"/>
</dbReference>
<name>A0A4Q9B666_9DEIN</name>
<keyword evidence="2" id="KW-1185">Reference proteome</keyword>
<evidence type="ECO:0000313" key="1">
    <source>
        <dbReference type="EMBL" id="TBH21442.1"/>
    </source>
</evidence>
<proteinExistence type="predicted"/>
<dbReference type="Proteomes" id="UP000292858">
    <property type="component" value="Unassembled WGS sequence"/>
</dbReference>
<dbReference type="EMBL" id="SIJL01000002">
    <property type="protein sequence ID" value="TBH21442.1"/>
    <property type="molecule type" value="Genomic_DNA"/>
</dbReference>
<evidence type="ECO:0000313" key="2">
    <source>
        <dbReference type="Proteomes" id="UP000292858"/>
    </source>
</evidence>
<sequence length="163" mass="18126">MARLLLFPLLALLPACTLTLELVYPGHRISGLETQRTYCTYGDTRVDFRFLLEGSLDRLELYWLAEGQRPQDARPGERYALWGPIRGGSLRGWLQVTPSGEIRAVSLTTPQSQGEVLPQGIVVEPLPERRLWLRGFTGGVAGPFVPARNPVRPDASSACDPLW</sequence>
<accession>A0A4Q9B666</accession>
<reference evidence="1 2" key="1">
    <citation type="submission" date="2019-02" db="EMBL/GenBank/DDBJ databases">
        <title>Thermus sp. a novel from hot spring.</title>
        <authorList>
            <person name="Zhao Z."/>
        </authorList>
    </citation>
    <scope>NUCLEOTIDE SEQUENCE [LARGE SCALE GENOMIC DNA]</scope>
    <source>
        <strain evidence="1 2">CFH 72773T</strain>
    </source>
</reference>
<comment type="caution">
    <text evidence="1">The sequence shown here is derived from an EMBL/GenBank/DDBJ whole genome shotgun (WGS) entry which is preliminary data.</text>
</comment>
<dbReference type="OrthoDB" id="31716at2"/>
<dbReference type="AlphaFoldDB" id="A0A4Q9B666"/>
<gene>
    <name evidence="1" type="ORF">ETP66_02190</name>
</gene>
<organism evidence="1 2">
    <name type="scientific">Thermus thermamylovorans</name>
    <dbReference type="NCBI Taxonomy" id="2509362"/>
    <lineage>
        <taxon>Bacteria</taxon>
        <taxon>Thermotogati</taxon>
        <taxon>Deinococcota</taxon>
        <taxon>Deinococci</taxon>
        <taxon>Thermales</taxon>
        <taxon>Thermaceae</taxon>
        <taxon>Thermus</taxon>
    </lineage>
</organism>